<keyword evidence="3" id="KW-0430">Lectin</keyword>
<evidence type="ECO:0000256" key="4">
    <source>
        <dbReference type="ARBA" id="ARBA00023157"/>
    </source>
</evidence>
<evidence type="ECO:0000256" key="3">
    <source>
        <dbReference type="ARBA" id="ARBA00022734"/>
    </source>
</evidence>
<keyword evidence="4" id="KW-1015">Disulfide bond</keyword>
<dbReference type="InterPro" id="IPR016187">
    <property type="entry name" value="CTDL_fold"/>
</dbReference>
<keyword evidence="5" id="KW-0812">Transmembrane</keyword>
<evidence type="ECO:0000256" key="5">
    <source>
        <dbReference type="SAM" id="Phobius"/>
    </source>
</evidence>
<dbReference type="InterPro" id="IPR016186">
    <property type="entry name" value="C-type_lectin-like/link_sf"/>
</dbReference>
<protein>
    <recommendedName>
        <fullName evidence="6">C-type lectin domain-containing protein</fullName>
    </recommendedName>
</protein>
<evidence type="ECO:0000313" key="7">
    <source>
        <dbReference type="Ensembl" id="ENSACAP00000032250.1"/>
    </source>
</evidence>
<feature type="transmembrane region" description="Helical" evidence="5">
    <location>
        <begin position="40"/>
        <end position="64"/>
    </location>
</feature>
<dbReference type="GO" id="GO:0030246">
    <property type="term" value="F:carbohydrate binding"/>
    <property type="evidence" value="ECO:0007669"/>
    <property type="project" value="UniProtKB-KW"/>
</dbReference>
<dbReference type="Ensembl" id="ENSACAT00000036909.1">
    <property type="protein sequence ID" value="ENSACAP00000032250.1"/>
    <property type="gene ID" value="ENSACAG00000035199.1"/>
</dbReference>
<keyword evidence="5" id="KW-0472">Membrane</keyword>
<reference evidence="7" key="1">
    <citation type="submission" date="2009-12" db="EMBL/GenBank/DDBJ databases">
        <title>The Genome Sequence of Anolis carolinensis (Green Anole Lizard).</title>
        <authorList>
            <consortium name="The Genome Sequencing Platform"/>
            <person name="Di Palma F."/>
            <person name="Alfoldi J."/>
            <person name="Heiman D."/>
            <person name="Young S."/>
            <person name="Grabherr M."/>
            <person name="Johnson J."/>
            <person name="Lander E.S."/>
            <person name="Lindblad-Toh K."/>
        </authorList>
    </citation>
    <scope>NUCLEOTIDE SEQUENCE [LARGE SCALE GENOMIC DNA]</scope>
    <source>
        <strain evidence="7">JBL SC #1</strain>
    </source>
</reference>
<dbReference type="InterPro" id="IPR033989">
    <property type="entry name" value="CD209-like_CTLD"/>
</dbReference>
<name>A0A803TAL0_ANOCA</name>
<dbReference type="InterPro" id="IPR050111">
    <property type="entry name" value="C-type_lectin/snaclec_domain"/>
</dbReference>
<dbReference type="PROSITE" id="PS50041">
    <property type="entry name" value="C_TYPE_LECTIN_2"/>
    <property type="match status" value="1"/>
</dbReference>
<dbReference type="PANTHER" id="PTHR22803">
    <property type="entry name" value="MANNOSE, PHOSPHOLIPASE, LECTIN RECEPTOR RELATED"/>
    <property type="match status" value="1"/>
</dbReference>
<dbReference type="Pfam" id="PF00059">
    <property type="entry name" value="Lectin_C"/>
    <property type="match status" value="1"/>
</dbReference>
<comment type="subcellular location">
    <subcellularLocation>
        <location evidence="1">Secreted</location>
    </subcellularLocation>
</comment>
<sequence>MASEITYAEVKFNKTPPPADPKASSKTETSLSPFQRIPFWFPWMMSGILLLLSIALLVCIFVPLQGWQMKTLLKSLPQNSTSLHCLLETEQKLSCCKEGWKSFQSSCYYFSTQRGTWNNSRLMCMEMKSDLVVINAEAEQDFLINQTKNLSQTTNYFIGLTEQEKKGEWRWVDQTTVNSTGTFWRKDEPSPGDEPCVVMHITGTREKKNWNNVRCGPDDHHHYICESKAFVLDCGF</sequence>
<evidence type="ECO:0000313" key="8">
    <source>
        <dbReference type="Proteomes" id="UP000001646"/>
    </source>
</evidence>
<dbReference type="SUPFAM" id="SSF56436">
    <property type="entry name" value="C-type lectin-like"/>
    <property type="match status" value="1"/>
</dbReference>
<dbReference type="Gene3D" id="3.10.100.10">
    <property type="entry name" value="Mannose-Binding Protein A, subunit A"/>
    <property type="match status" value="1"/>
</dbReference>
<keyword evidence="5" id="KW-1133">Transmembrane helix</keyword>
<dbReference type="GeneID" id="103279661"/>
<keyword evidence="8" id="KW-1185">Reference proteome</keyword>
<dbReference type="GeneTree" id="ENSGT00940000164508"/>
<dbReference type="CDD" id="cd03590">
    <property type="entry name" value="CLECT_DC-SIGN_like"/>
    <property type="match status" value="1"/>
</dbReference>
<reference evidence="7" key="3">
    <citation type="submission" date="2025-09" db="UniProtKB">
        <authorList>
            <consortium name="Ensembl"/>
        </authorList>
    </citation>
    <scope>IDENTIFICATION</scope>
</reference>
<dbReference type="AlphaFoldDB" id="A0A803TAL0"/>
<accession>A0A803TAL0</accession>
<evidence type="ECO:0000259" key="6">
    <source>
        <dbReference type="PROSITE" id="PS50041"/>
    </source>
</evidence>
<dbReference type="RefSeq" id="XP_008114113.1">
    <property type="nucleotide sequence ID" value="XM_008115906.3"/>
</dbReference>
<dbReference type="GO" id="GO:0005576">
    <property type="term" value="C:extracellular region"/>
    <property type="evidence" value="ECO:0007669"/>
    <property type="project" value="UniProtKB-SubCell"/>
</dbReference>
<organism evidence="7 8">
    <name type="scientific">Anolis carolinensis</name>
    <name type="common">Green anole</name>
    <name type="synonym">American chameleon</name>
    <dbReference type="NCBI Taxonomy" id="28377"/>
    <lineage>
        <taxon>Eukaryota</taxon>
        <taxon>Metazoa</taxon>
        <taxon>Chordata</taxon>
        <taxon>Craniata</taxon>
        <taxon>Vertebrata</taxon>
        <taxon>Euteleostomi</taxon>
        <taxon>Lepidosauria</taxon>
        <taxon>Squamata</taxon>
        <taxon>Bifurcata</taxon>
        <taxon>Unidentata</taxon>
        <taxon>Episquamata</taxon>
        <taxon>Toxicofera</taxon>
        <taxon>Iguania</taxon>
        <taxon>Dactyloidae</taxon>
        <taxon>Anolis</taxon>
    </lineage>
</organism>
<proteinExistence type="predicted"/>
<dbReference type="OrthoDB" id="2142683at2759"/>
<dbReference type="Proteomes" id="UP000001646">
    <property type="component" value="Unplaced"/>
</dbReference>
<reference evidence="7" key="2">
    <citation type="submission" date="2025-08" db="UniProtKB">
        <authorList>
            <consortium name="Ensembl"/>
        </authorList>
    </citation>
    <scope>IDENTIFICATION</scope>
</reference>
<evidence type="ECO:0000256" key="2">
    <source>
        <dbReference type="ARBA" id="ARBA00022525"/>
    </source>
</evidence>
<dbReference type="InParanoid" id="A0A803TAL0"/>
<feature type="domain" description="C-type lectin" evidence="6">
    <location>
        <begin position="103"/>
        <end position="215"/>
    </location>
</feature>
<dbReference type="SMART" id="SM00034">
    <property type="entry name" value="CLECT"/>
    <property type="match status" value="1"/>
</dbReference>
<keyword evidence="2" id="KW-0964">Secreted</keyword>
<gene>
    <name evidence="7" type="primary">LOC103279661</name>
</gene>
<evidence type="ECO:0000256" key="1">
    <source>
        <dbReference type="ARBA" id="ARBA00004613"/>
    </source>
</evidence>
<dbReference type="InterPro" id="IPR001304">
    <property type="entry name" value="C-type_lectin-like"/>
</dbReference>